<name>Q4U449_SORCE</name>
<evidence type="ECO:0000313" key="2">
    <source>
        <dbReference type="EMBL" id="AAY32962.1"/>
    </source>
</evidence>
<dbReference type="Pfam" id="PF01636">
    <property type="entry name" value="APH"/>
    <property type="match status" value="1"/>
</dbReference>
<dbReference type="CDD" id="cd05152">
    <property type="entry name" value="MPH2"/>
    <property type="match status" value="1"/>
</dbReference>
<dbReference type="GO" id="GO:0016301">
    <property type="term" value="F:kinase activity"/>
    <property type="evidence" value="ECO:0007669"/>
    <property type="project" value="UniProtKB-KW"/>
</dbReference>
<reference evidence="2" key="3">
    <citation type="journal article" date="2005" name="Gene">
        <title>The biosynthetic genes for disorazoles, potent cytotoxic compounds that disrupt microtubule formation.</title>
        <authorList>
            <person name="Carvalho R."/>
            <person name="Reid R."/>
            <person name="Viswanathan N."/>
            <person name="Gramajo H."/>
            <person name="Julien B."/>
        </authorList>
    </citation>
    <scope>NUCLEOTIDE SEQUENCE</scope>
    <source>
        <strain evidence="2">So ce12</strain>
    </source>
</reference>
<feature type="domain" description="Aminoglycoside phosphotransferase" evidence="1">
    <location>
        <begin position="48"/>
        <end position="283"/>
    </location>
</feature>
<keyword evidence="2" id="KW-0418">Kinase</keyword>
<dbReference type="InterPro" id="IPR002575">
    <property type="entry name" value="Aminoglycoside_PTrfase"/>
</dbReference>
<evidence type="ECO:0000259" key="1">
    <source>
        <dbReference type="Pfam" id="PF01636"/>
    </source>
</evidence>
<dbReference type="PANTHER" id="PTHR21310">
    <property type="entry name" value="AMINOGLYCOSIDE PHOSPHOTRANSFERASE-RELATED-RELATED"/>
    <property type="match status" value="1"/>
</dbReference>
<dbReference type="Gene3D" id="3.30.200.20">
    <property type="entry name" value="Phosphorylase Kinase, domain 1"/>
    <property type="match status" value="1"/>
</dbReference>
<keyword evidence="3" id="KW-0808">Transferase</keyword>
<accession>Q4U449</accession>
<dbReference type="PANTHER" id="PTHR21310:SF15">
    <property type="entry name" value="AMINOGLYCOSIDE PHOSPHOTRANSFERASE DOMAIN-CONTAINING PROTEIN"/>
    <property type="match status" value="1"/>
</dbReference>
<dbReference type="InterPro" id="IPR051678">
    <property type="entry name" value="AGP_Transferase"/>
</dbReference>
<reference evidence="3" key="2">
    <citation type="journal article" date="2005" name="ChemBioChem">
        <title>Production of the tubulin destabilizer disorazol in Sorangium cellulosum: biosynthetic machinery and regulatory genes.</title>
        <authorList>
            <person name="Kopp M."/>
            <person name="Irschik H."/>
            <person name="Pradella S."/>
            <person name="Muller R."/>
        </authorList>
    </citation>
    <scope>NUCLEOTIDE SEQUENCE</scope>
    <source>
        <strain evidence="3">So ce12</strain>
    </source>
</reference>
<protein>
    <submittedName>
        <fullName evidence="2">Putative macrolide kinase</fullName>
    </submittedName>
    <submittedName>
        <fullName evidence="3">Putative phosphotransferase</fullName>
    </submittedName>
</protein>
<dbReference type="Gene3D" id="3.90.1200.10">
    <property type="match status" value="1"/>
</dbReference>
<dbReference type="EMBL" id="AJ874112">
    <property type="protein sequence ID" value="CAI43930.1"/>
    <property type="molecule type" value="Genomic_DNA"/>
</dbReference>
<dbReference type="InterPro" id="IPR011009">
    <property type="entry name" value="Kinase-like_dom_sf"/>
</dbReference>
<reference evidence="3" key="1">
    <citation type="submission" date="2004-12" db="EMBL/GenBank/DDBJ databases">
        <authorList>
            <person name="Mueller R."/>
        </authorList>
    </citation>
    <scope>NUCLEOTIDE SEQUENCE</scope>
    <source>
        <strain evidence="3">So ce12</strain>
    </source>
</reference>
<proteinExistence type="predicted"/>
<organism evidence="2">
    <name type="scientific">Sorangium cellulosum</name>
    <name type="common">Polyangium cellulosum</name>
    <dbReference type="NCBI Taxonomy" id="56"/>
    <lineage>
        <taxon>Bacteria</taxon>
        <taxon>Pseudomonadati</taxon>
        <taxon>Myxococcota</taxon>
        <taxon>Polyangia</taxon>
        <taxon>Polyangiales</taxon>
        <taxon>Polyangiaceae</taxon>
        <taxon>Sorangium</taxon>
    </lineage>
</organism>
<evidence type="ECO:0000313" key="3">
    <source>
        <dbReference type="EMBL" id="CAI43930.1"/>
    </source>
</evidence>
<dbReference type="AlphaFoldDB" id="Q4U449"/>
<dbReference type="EMBL" id="DQ013294">
    <property type="protein sequence ID" value="AAY32962.1"/>
    <property type="molecule type" value="Genomic_DNA"/>
</dbReference>
<sequence length="324" mass="34954">MTEHHELSSTASSTASSDFAPLDSPGALLDAARREGLRIVAPRADFDQSGLDFLVVHARDEEGVPWVVRTPRRLAVVKAARVEARVLALVRKHLPVAVPDWRVHTDQVIAYPRLGDVPAVSFDPEAGVRWNHVDPAAPPAAFIDSMADALAALQRIDAAAIEAAGVPVKSIDDERATLARAMDETRSTLSPPEAVWARWQRWLADDARWPRHVALVHGDLHPGHMLVREDGRLTGILDWTEAHVGDPSSDFALFAGAFGKAVLDAVIARFEAAGGPAWPGLAAHAAERWAAWPALAAKWGIDMGNEAVIEHARSHLEKIAAESG</sequence>
<dbReference type="SUPFAM" id="SSF56112">
    <property type="entry name" value="Protein kinase-like (PK-like)"/>
    <property type="match status" value="1"/>
</dbReference>